<reference evidence="7" key="4">
    <citation type="journal article" date="2015" name="PLoS ONE">
        <title>Comprehensive Evaluation of Toxoplasma gondii VEG and Neospora caninum LIV Genomes with Tachyzoite Stage Transcriptome and Proteome Defines Novel Transcript Features.</title>
        <authorList>
            <person name="Ramaprasad A."/>
            <person name="Mourier T."/>
            <person name="Naeem R."/>
            <person name="Malas T.B."/>
            <person name="Moussa E."/>
            <person name="Panigrahi A."/>
            <person name="Vermont S.J."/>
            <person name="Otto T.D."/>
            <person name="Wastling J."/>
            <person name="Pain A."/>
        </authorList>
    </citation>
    <scope>NUCLEOTIDE SEQUENCE</scope>
    <source>
        <strain evidence="7">Liverpool</strain>
    </source>
</reference>
<feature type="region of interest" description="Disordered" evidence="4">
    <location>
        <begin position="810"/>
        <end position="915"/>
    </location>
</feature>
<dbReference type="PROSITE" id="PS50275">
    <property type="entry name" value="SAC"/>
    <property type="match status" value="1"/>
</dbReference>
<feature type="region of interest" description="Disordered" evidence="4">
    <location>
        <begin position="952"/>
        <end position="990"/>
    </location>
</feature>
<name>F0VGS0_NEOCL</name>
<feature type="region of interest" description="Disordered" evidence="4">
    <location>
        <begin position="1595"/>
        <end position="1629"/>
    </location>
</feature>
<feature type="compositionally biased region" description="Acidic residues" evidence="4">
    <location>
        <begin position="2092"/>
        <end position="2103"/>
    </location>
</feature>
<reference evidence="6" key="1">
    <citation type="submission" date="2011-02" db="EMBL/GenBank/DDBJ databases">
        <authorList>
            <person name="Aslett M."/>
        </authorList>
    </citation>
    <scope>NUCLEOTIDE SEQUENCE</scope>
    <source>
        <strain evidence="6">Liverpool</strain>
    </source>
</reference>
<gene>
    <name evidence="7" type="ORF">BN1204_027020</name>
    <name evidence="6" type="ORF">NCLIV_027020</name>
</gene>
<feature type="compositionally biased region" description="Basic and acidic residues" evidence="4">
    <location>
        <begin position="1798"/>
        <end position="1807"/>
    </location>
</feature>
<feature type="region of interest" description="Disordered" evidence="4">
    <location>
        <begin position="2061"/>
        <end position="2139"/>
    </location>
</feature>
<dbReference type="RefSeq" id="XP_003882946.1">
    <property type="nucleotide sequence ID" value="XM_003882897.1"/>
</dbReference>
<feature type="compositionally biased region" description="Basic and acidic residues" evidence="4">
    <location>
        <begin position="1608"/>
        <end position="1625"/>
    </location>
</feature>
<feature type="region of interest" description="Disordered" evidence="4">
    <location>
        <begin position="84"/>
        <end position="120"/>
    </location>
</feature>
<feature type="compositionally biased region" description="Low complexity" evidence="4">
    <location>
        <begin position="1873"/>
        <end position="1896"/>
    </location>
</feature>
<feature type="compositionally biased region" description="Polar residues" evidence="4">
    <location>
        <begin position="1897"/>
        <end position="1906"/>
    </location>
</feature>
<feature type="region of interest" description="Disordered" evidence="4">
    <location>
        <begin position="1474"/>
        <end position="1503"/>
    </location>
</feature>
<dbReference type="GO" id="GO:0012505">
    <property type="term" value="C:endomembrane system"/>
    <property type="evidence" value="ECO:0007669"/>
    <property type="project" value="UniProtKB-SubCell"/>
</dbReference>
<keyword evidence="8" id="KW-1185">Reference proteome</keyword>
<feature type="region of interest" description="Disordered" evidence="4">
    <location>
        <begin position="631"/>
        <end position="672"/>
    </location>
</feature>
<feature type="compositionally biased region" description="Basic and acidic residues" evidence="4">
    <location>
        <begin position="1014"/>
        <end position="1032"/>
    </location>
</feature>
<feature type="domain" description="SAC" evidence="5">
    <location>
        <begin position="923"/>
        <end position="1670"/>
    </location>
</feature>
<comment type="subcellular location">
    <subcellularLocation>
        <location evidence="1">Endomembrane system</location>
    </subcellularLocation>
</comment>
<accession>F0VGS0</accession>
<dbReference type="GeneID" id="13442865"/>
<feature type="compositionally biased region" description="Basic and acidic residues" evidence="4">
    <location>
        <begin position="1474"/>
        <end position="1491"/>
    </location>
</feature>
<evidence type="ECO:0000256" key="4">
    <source>
        <dbReference type="SAM" id="MobiDB-lite"/>
    </source>
</evidence>
<dbReference type="InParanoid" id="F0VGS0"/>
<dbReference type="PANTHER" id="PTHR45738">
    <property type="entry name" value="POLYPHOSPHOINOSITIDE PHOSPHATASE"/>
    <property type="match status" value="1"/>
</dbReference>
<feature type="compositionally biased region" description="Polar residues" evidence="4">
    <location>
        <begin position="1817"/>
        <end position="1827"/>
    </location>
</feature>
<evidence type="ECO:0000313" key="6">
    <source>
        <dbReference type="EMBL" id="CBZ52914.1"/>
    </source>
</evidence>
<dbReference type="EMBL" id="LN714482">
    <property type="protein sequence ID" value="CEL66896.1"/>
    <property type="molecule type" value="Genomic_DNA"/>
</dbReference>
<feature type="compositionally biased region" description="Low complexity" evidence="4">
    <location>
        <begin position="1828"/>
        <end position="1853"/>
    </location>
</feature>
<dbReference type="eggNOG" id="KOG1888">
    <property type="taxonomic scope" value="Eukaryota"/>
</dbReference>
<feature type="region of interest" description="Disordered" evidence="4">
    <location>
        <begin position="1014"/>
        <end position="1083"/>
    </location>
</feature>
<feature type="compositionally biased region" description="Basic and acidic residues" evidence="4">
    <location>
        <begin position="1306"/>
        <end position="1335"/>
    </location>
</feature>
<feature type="compositionally biased region" description="Basic and acidic residues" evidence="4">
    <location>
        <begin position="648"/>
        <end position="672"/>
    </location>
</feature>
<dbReference type="Pfam" id="PF02383">
    <property type="entry name" value="Syja_N"/>
    <property type="match status" value="1"/>
</dbReference>
<dbReference type="PANTHER" id="PTHR45738:SF5">
    <property type="entry name" value="POLYPHOSPHOINOSITIDE PHOSPHATASE"/>
    <property type="match status" value="1"/>
</dbReference>
<dbReference type="GO" id="GO:0043813">
    <property type="term" value="F:phosphatidylinositol-3,5-bisphosphate 5-phosphatase activity"/>
    <property type="evidence" value="ECO:0007669"/>
    <property type="project" value="InterPro"/>
</dbReference>
<protein>
    <recommendedName>
        <fullName evidence="5">SAC domain-containing protein</fullName>
    </recommendedName>
</protein>
<evidence type="ECO:0000256" key="2">
    <source>
        <dbReference type="ARBA" id="ARBA00022801"/>
    </source>
</evidence>
<feature type="compositionally biased region" description="Low complexity" evidence="4">
    <location>
        <begin position="1734"/>
        <end position="1792"/>
    </location>
</feature>
<feature type="compositionally biased region" description="Low complexity" evidence="4">
    <location>
        <begin position="842"/>
        <end position="857"/>
    </location>
</feature>
<dbReference type="OrthoDB" id="333784at2759"/>
<feature type="region of interest" description="Disordered" evidence="4">
    <location>
        <begin position="1251"/>
        <end position="1368"/>
    </location>
</feature>
<evidence type="ECO:0000313" key="7">
    <source>
        <dbReference type="EMBL" id="CEL66896.1"/>
    </source>
</evidence>
<feature type="compositionally biased region" description="Low complexity" evidence="4">
    <location>
        <begin position="1047"/>
        <end position="1083"/>
    </location>
</feature>
<feature type="compositionally biased region" description="Polar residues" evidence="4">
    <location>
        <begin position="752"/>
        <end position="763"/>
    </location>
</feature>
<evidence type="ECO:0000256" key="1">
    <source>
        <dbReference type="ARBA" id="ARBA00004308"/>
    </source>
</evidence>
<evidence type="ECO:0000256" key="3">
    <source>
        <dbReference type="ARBA" id="ARBA00023136"/>
    </source>
</evidence>
<feature type="compositionally biased region" description="Basic and acidic residues" evidence="4">
    <location>
        <begin position="1259"/>
        <end position="1293"/>
    </location>
</feature>
<feature type="region of interest" description="Disordered" evidence="4">
    <location>
        <begin position="264"/>
        <end position="338"/>
    </location>
</feature>
<feature type="region of interest" description="Disordered" evidence="4">
    <location>
        <begin position="709"/>
        <end position="766"/>
    </location>
</feature>
<dbReference type="Proteomes" id="UP000007494">
    <property type="component" value="Chromosome VIIb"/>
</dbReference>
<reference evidence="6" key="2">
    <citation type="submission" date="2011-03" db="EMBL/GenBank/DDBJ databases">
        <title>Comparative genomics and transcriptomics of Neospora caninum and Toxoplasma gondii.</title>
        <authorList>
            <person name="Reid A.J."/>
            <person name="Sohal A."/>
            <person name="Harris D."/>
            <person name="Quail M."/>
            <person name="Sanders M."/>
            <person name="Berriman M."/>
            <person name="Wastling J.M."/>
            <person name="Pain A."/>
        </authorList>
    </citation>
    <scope>NUCLEOTIDE SEQUENCE</scope>
    <source>
        <strain evidence="6">Liverpool</strain>
    </source>
</reference>
<keyword evidence="3" id="KW-0472">Membrane</keyword>
<dbReference type="InterPro" id="IPR043573">
    <property type="entry name" value="Fig4-like"/>
</dbReference>
<feature type="compositionally biased region" description="Low complexity" evidence="4">
    <location>
        <begin position="280"/>
        <end position="289"/>
    </location>
</feature>
<reference evidence="8" key="3">
    <citation type="journal article" date="2012" name="PLoS Pathog.">
        <title>Comparative genomics of the apicomplexan parasites Toxoplasma gondii and Neospora caninum: Coccidia differing in host range and transmission strategy.</title>
        <authorList>
            <person name="Reid A.J."/>
            <person name="Vermont S.J."/>
            <person name="Cotton J.A."/>
            <person name="Harris D."/>
            <person name="Hill-Cawthorne G.A."/>
            <person name="Konen-Waisman S."/>
            <person name="Latham S.M."/>
            <person name="Mourier T."/>
            <person name="Norton R."/>
            <person name="Quail M.A."/>
            <person name="Sanders M."/>
            <person name="Shanmugam D."/>
            <person name="Sohal A."/>
            <person name="Wasmuth J.D."/>
            <person name="Brunk B."/>
            <person name="Grigg M.E."/>
            <person name="Howard J.C."/>
            <person name="Parkinson J."/>
            <person name="Roos D.S."/>
            <person name="Trees A.J."/>
            <person name="Berriman M."/>
            <person name="Pain A."/>
            <person name="Wastling J.M."/>
        </authorList>
    </citation>
    <scope>NUCLEOTIDE SEQUENCE [LARGE SCALE GENOMIC DNA]</scope>
    <source>
        <strain evidence="8">Liverpool</strain>
    </source>
</reference>
<feature type="region of interest" description="Disordered" evidence="4">
    <location>
        <begin position="30"/>
        <end position="56"/>
    </location>
</feature>
<feature type="compositionally biased region" description="Polar residues" evidence="4">
    <location>
        <begin position="41"/>
        <end position="51"/>
    </location>
</feature>
<feature type="region of interest" description="Disordered" evidence="4">
    <location>
        <begin position="1713"/>
        <end position="1919"/>
    </location>
</feature>
<dbReference type="InterPro" id="IPR002013">
    <property type="entry name" value="SAC_dom"/>
</dbReference>
<feature type="region of interest" description="Disordered" evidence="4">
    <location>
        <begin position="387"/>
        <end position="412"/>
    </location>
</feature>
<proteinExistence type="predicted"/>
<feature type="compositionally biased region" description="Basic and acidic residues" evidence="4">
    <location>
        <begin position="884"/>
        <end position="915"/>
    </location>
</feature>
<dbReference type="VEuPathDB" id="ToxoDB:NCLIV_027020"/>
<organism evidence="6 8">
    <name type="scientific">Neospora caninum (strain Liverpool)</name>
    <dbReference type="NCBI Taxonomy" id="572307"/>
    <lineage>
        <taxon>Eukaryota</taxon>
        <taxon>Sar</taxon>
        <taxon>Alveolata</taxon>
        <taxon>Apicomplexa</taxon>
        <taxon>Conoidasida</taxon>
        <taxon>Coccidia</taxon>
        <taxon>Eucoccidiorida</taxon>
        <taxon>Eimeriorina</taxon>
        <taxon>Sarcocystidae</taxon>
        <taxon>Neospora</taxon>
    </lineage>
</organism>
<dbReference type="GO" id="GO:0046856">
    <property type="term" value="P:phosphatidylinositol dephosphorylation"/>
    <property type="evidence" value="ECO:0007669"/>
    <property type="project" value="InterPro"/>
</dbReference>
<dbReference type="OMA" id="QVECEQI"/>
<dbReference type="EMBL" id="FR823389">
    <property type="protein sequence ID" value="CBZ52914.1"/>
    <property type="molecule type" value="Genomic_DNA"/>
</dbReference>
<evidence type="ECO:0000259" key="5">
    <source>
        <dbReference type="PROSITE" id="PS50275"/>
    </source>
</evidence>
<feature type="compositionally biased region" description="Low complexity" evidence="4">
    <location>
        <begin position="95"/>
        <end position="108"/>
    </location>
</feature>
<sequence length="2173" mass="232718">MKAWEKIESYTVYNFPQHVVLLGAFSSPSPDVRNQGRRLDQPSSFPRSNVQGACDGSGQVRSCPCVGRIAFIQKQMISEEDLTRLSSRQRHKQDASSTAGAAVSVAAAQPSDVETREGLPSRLQRVLDRGLESGDATASAPARSVEIRKSLLSALTGLRARLSAGNTATSVTSVRASTVGTRAASSPVAPLRMHQRCVGSWECLLELREELHRLAEHAQRRRAQWRRAHNQIYRPMLLPEHAPPRVWATLHALAARIASTRESWGDAGRSSARMIPGPDSQSRQASSARTQPPLDGSRGAHSVSGEAQAADAPETSIEERGRESQWDGSMEADTGDNREGDGSLLVCGLLGAIRFLLGYYLVLATDSQEVAALGAVRSIEPRALRREGAGRDGVETGTGRRGKRKSGFREREEKTAKAYMFLDGASDTGTATPGDGERGAVHRVFTLRHVDLLPLFFFESSQERPFSSFCDLVEPQTTASGGDRENLASSAPRSKVETEAILRWLTKLSQDAKSAALAKKAEEPSVAFRLGKIAESSERTWTTSHAASGEIDPSAASCALPLFPLTAAQPFAWLRPTATLVEEHSKRAELLDAERRYQELFLQVFLRPALSFFYAHTLDLTQSLQAQGLHHAGRGLGQPESCEGAEPEGQREQGEREAPNSRERHRDEERPRWEEPRLELLHGKKLDAVFNLFLLEPFAVSSAAEARAPSPSHALQDAETSTDALQAPPETAAQPEVCAGSSASHRGENDAGTASQAPPVSRSSLRRPCGFDGAHAYTAAPCRVPRDMSPWLVILQQGCVVQKFFSAKRPSSETARNVVGGSEHPAFPAESNSLPLVPRAGSPPASLATPSLSPPAAEGGAGPTLETRAVSALAKETAKSFSPRPEESSSRTECAEETVPTKREPVQGASEERGKASGQSLLFSFVIIARRSRRAAGARWYRRGLAVAQRDGLSCATAETARGSTDAEPNAERPASGISADDSLSTHPLLDTDRDSAVAANQVECEQILWRVTRRSDEKQEHDDGPSLEPDRGASAVQGIEAESEFSRSPSSTAPLSSPSALSARSPARGIQASSSSSLPSRSHLQFTGDVASLVQVRGSVPVFWGHLPSQVSLLPSFLQHICPPVRLSSPALDPQYLHSKDHFDAMHRAYGCPILCLDLVRQKPCGHMETKLASAYREALAAINAMYREEEQVVLLRLQRALGSPEDSISTKPCAASCGDSRPERASCRVEHQPPANPAECDASELHCETRQGVGGDDTARERTAGDDGEEKGSRAQRDTQEGEVEDPHESGNKAGGRGGNNAEVGERVDGAAPKERRGESGRETEKDDKKGQRETTTNIDPVPGWTGRWALVNPTPEGDRVREHTVPLAPPRGPTCWTDEGVCFKCMYSRLGATSTDAFVGVPSACCVARPTDSRSVAFSLAFDSASPALPAFRSVFSAADSPSEAQETTFHGPPAFVASASLSNADCQITRERDGDHREAASRRKDGEEGGSGGSVSTSLETWKQTAEELHAMLQALTPRQQYTCCCEVAYEAFDWQDADKRLGFDQALHRLFALVAKSLQFTGSFVCYAKAKGRKIQSTCATRCGAESGGCEKQSRAGVGGVRGNERTRRKPDDTKAREPDEAPSGFVSQFQHGVIRINCVDCLDRTNLAMLGLGVAALYRHLTTLIRYRRLHGGAWHFAREGTLEDSAKQCRAPDSWWLRKTHRPTECKLTRDDTPEGNEETNDARSVSPSSSSSSPACSSSTSSSPASSSSTSSSPACSSSTSSSPACSSSTSSSPSSRPCTTPASVCVPDEESRKRESGPRDSCAPGLFASSSHSGCSSVDTEFASTSDESEDAAAASPSGASTPETDPELDPTLPAPSRAGSGALSESPRPRLTPSLSSSSLHAASSTCCWSPSPTRTSRQSVAGASSASSHTSAPVAYGAAFSSLDPFLHHLPTMLLQILGEAWREVGDALALQYGGSPAMHAAEFAASELAKAVEQLKERRPGGQKERRAWKAIKRSNVLIAVQRYFNNCVYDADKQRGLDLFVGAFRPWEASTEIWVVDPVDPFSSFSSLNPRPAVSPSAVSPPPSFVSKSAEGAPRSGGDSEEGAQEDEGDGAQTGASLEVESISQPPSDAVDGQASIGRDEGQSEPFRIEGEEDFFARNTNLPSSARCWTCTGLGLWSAP</sequence>
<keyword evidence="2" id="KW-0378">Hydrolase</keyword>
<evidence type="ECO:0000313" key="8">
    <source>
        <dbReference type="Proteomes" id="UP000007494"/>
    </source>
</evidence>
<feature type="compositionally biased region" description="Low complexity" evidence="4">
    <location>
        <begin position="1907"/>
        <end position="1919"/>
    </location>
</feature>